<accession>A0AA49JGH2</accession>
<dbReference type="Pfam" id="PF16344">
    <property type="entry name" value="FecR_C"/>
    <property type="match status" value="1"/>
</dbReference>
<reference evidence="3" key="1">
    <citation type="journal article" date="2023" name="Comput. Struct. Biotechnol. J.">
        <title>Discovery of a novel marine Bacteroidetes with a rich repertoire of carbohydrate-active enzymes.</title>
        <authorList>
            <person name="Chen B."/>
            <person name="Liu G."/>
            <person name="Chen Q."/>
            <person name="Wang H."/>
            <person name="Liu L."/>
            <person name="Tang K."/>
        </authorList>
    </citation>
    <scope>NUCLEOTIDE SEQUENCE</scope>
    <source>
        <strain evidence="3">TK19036</strain>
    </source>
</reference>
<dbReference type="GO" id="GO:0016989">
    <property type="term" value="F:sigma factor antagonist activity"/>
    <property type="evidence" value="ECO:0007669"/>
    <property type="project" value="TreeGrafter"/>
</dbReference>
<proteinExistence type="predicted"/>
<evidence type="ECO:0000259" key="2">
    <source>
        <dbReference type="Pfam" id="PF16344"/>
    </source>
</evidence>
<dbReference type="InterPro" id="IPR032508">
    <property type="entry name" value="FecR_C"/>
</dbReference>
<dbReference type="Gene3D" id="3.55.50.30">
    <property type="match status" value="1"/>
</dbReference>
<protein>
    <submittedName>
        <fullName evidence="3">FecR domain-containing protein</fullName>
    </submittedName>
</protein>
<dbReference type="AlphaFoldDB" id="A0AA49JGH2"/>
<dbReference type="PIRSF" id="PIRSF018266">
    <property type="entry name" value="FecR"/>
    <property type="match status" value="1"/>
</dbReference>
<evidence type="ECO:0000259" key="1">
    <source>
        <dbReference type="Pfam" id="PF04773"/>
    </source>
</evidence>
<dbReference type="Pfam" id="PF04773">
    <property type="entry name" value="FecR"/>
    <property type="match status" value="1"/>
</dbReference>
<organism evidence="3">
    <name type="scientific">Roseihalotalea indica</name>
    <dbReference type="NCBI Taxonomy" id="2867963"/>
    <lineage>
        <taxon>Bacteria</taxon>
        <taxon>Pseudomonadati</taxon>
        <taxon>Bacteroidota</taxon>
        <taxon>Cytophagia</taxon>
        <taxon>Cytophagales</taxon>
        <taxon>Catalimonadaceae</taxon>
        <taxon>Roseihalotalea</taxon>
    </lineage>
</organism>
<reference evidence="3" key="2">
    <citation type="journal article" date="2024" name="Antonie Van Leeuwenhoek">
        <title>Roseihalotalea indica gen. nov., sp. nov., a halophilic Bacteroidetes from mesopelagic Southwest Indian Ocean with higher carbohydrate metabolic potential.</title>
        <authorList>
            <person name="Chen B."/>
            <person name="Zhang M."/>
            <person name="Lin D."/>
            <person name="Ye J."/>
            <person name="Tang K."/>
        </authorList>
    </citation>
    <scope>NUCLEOTIDE SEQUENCE</scope>
    <source>
        <strain evidence="3">TK19036</strain>
    </source>
</reference>
<dbReference type="PANTHER" id="PTHR30273:SF2">
    <property type="entry name" value="PROTEIN FECR"/>
    <property type="match status" value="1"/>
</dbReference>
<dbReference type="PANTHER" id="PTHR30273">
    <property type="entry name" value="PERIPLASMIC SIGNAL SENSOR AND SIGMA FACTOR ACTIVATOR FECR-RELATED"/>
    <property type="match status" value="1"/>
</dbReference>
<dbReference type="Gene3D" id="2.60.120.1440">
    <property type="match status" value="1"/>
</dbReference>
<dbReference type="InterPro" id="IPR006860">
    <property type="entry name" value="FecR"/>
</dbReference>
<evidence type="ECO:0000313" key="3">
    <source>
        <dbReference type="EMBL" id="WKN37254.1"/>
    </source>
</evidence>
<dbReference type="EMBL" id="CP120682">
    <property type="protein sequence ID" value="WKN37254.1"/>
    <property type="molecule type" value="Genomic_DNA"/>
</dbReference>
<feature type="domain" description="FecR protein" evidence="1">
    <location>
        <begin position="114"/>
        <end position="209"/>
    </location>
</feature>
<gene>
    <name evidence="3" type="ORF">K4G66_00840</name>
</gene>
<dbReference type="InterPro" id="IPR012373">
    <property type="entry name" value="Ferrdict_sens_TM"/>
</dbReference>
<sequence length="328" mass="37150">MSPEELDKLIRDYLAGKDSPAGENLFNAWYESHDDKNSPLAGLSQEEKEKVKQEIFAKLKPSRPVQSHKATKLSVPAKWGSSHNWYRRAAVWSGLLLLSVASFFYIRYQLETTVVQTAFGEVKTVTLPDGSEVTLNANSTLRYATDWDETLDRQVWLNGEGFFSVVHTTDDRKFQVHTSHLNVEVLGTEFNARSRGQNVEVVLHSGKVKLAFNPQDSTTEVVMKPGELLAYSESDHRITRKVVTPQYYSAWRNHKLILNNTSLAEIARALENYYGYEVTIQGKQLKQKKLTATAQLSLQEKDVILTAISEIYGIKVIQDGNKILFKNP</sequence>
<feature type="domain" description="Protein FecR C-terminal" evidence="2">
    <location>
        <begin position="255"/>
        <end position="324"/>
    </location>
</feature>
<name>A0AA49JGH2_9BACT</name>